<dbReference type="AlphaFoldDB" id="A0AB33U1V7"/>
<gene>
    <name evidence="2" type="ORF">ERS514591_02137</name>
</gene>
<dbReference type="Proteomes" id="UP000072443">
    <property type="component" value="Unassembled WGS sequence"/>
</dbReference>
<keyword evidence="1" id="KW-0812">Transmembrane</keyword>
<evidence type="ECO:0000313" key="3">
    <source>
        <dbReference type="Proteomes" id="UP000072443"/>
    </source>
</evidence>
<accession>A0AB33U1V7</accession>
<evidence type="ECO:0000256" key="1">
    <source>
        <dbReference type="SAM" id="Phobius"/>
    </source>
</evidence>
<keyword evidence="1" id="KW-0472">Membrane</keyword>
<name>A0AB33U1V7_NEIME</name>
<feature type="transmembrane region" description="Helical" evidence="1">
    <location>
        <begin position="40"/>
        <end position="61"/>
    </location>
</feature>
<dbReference type="EMBL" id="FEVP01000059">
    <property type="protein sequence ID" value="CWQ20841.1"/>
    <property type="molecule type" value="Genomic_DNA"/>
</dbReference>
<comment type="caution">
    <text evidence="2">The sequence shown here is derived from an EMBL/GenBank/DDBJ whole genome shotgun (WGS) entry which is preliminary data.</text>
</comment>
<protein>
    <submittedName>
        <fullName evidence="2">Uncharacterized protein</fullName>
    </submittedName>
</protein>
<evidence type="ECO:0000313" key="2">
    <source>
        <dbReference type="EMBL" id="CWQ20841.1"/>
    </source>
</evidence>
<proteinExistence type="predicted"/>
<sequence length="117" mass="12224">MVSDLDLIAVFSGINTALLGYRSMVGSDFALAVIATGTEAITYGHLCTGVLLFALIGFSILNTFYMQVARICLYAFADELRTFEGGIPAAADGGCAGRTADMDVAMCCFCLIAVVAC</sequence>
<organism evidence="2 3">
    <name type="scientific">Neisseria meningitidis</name>
    <dbReference type="NCBI Taxonomy" id="487"/>
    <lineage>
        <taxon>Bacteria</taxon>
        <taxon>Pseudomonadati</taxon>
        <taxon>Pseudomonadota</taxon>
        <taxon>Betaproteobacteria</taxon>
        <taxon>Neisseriales</taxon>
        <taxon>Neisseriaceae</taxon>
        <taxon>Neisseria</taxon>
    </lineage>
</organism>
<reference evidence="2 3" key="1">
    <citation type="submission" date="2016-02" db="EMBL/GenBank/DDBJ databases">
        <authorList>
            <consortium name="Pathogen Informatics"/>
        </authorList>
    </citation>
    <scope>NUCLEOTIDE SEQUENCE [LARGE SCALE GENOMIC DNA]</scope>
    <source>
        <strain evidence="2 3">2842STDY5881269</strain>
    </source>
</reference>
<keyword evidence="1" id="KW-1133">Transmembrane helix</keyword>